<dbReference type="AlphaFoldDB" id="A0L5H0"/>
<protein>
    <recommendedName>
        <fullName evidence="2">DUF218 domain-containing protein</fullName>
    </recommendedName>
</protein>
<organism evidence="3 4">
    <name type="scientific">Magnetococcus marinus (strain ATCC BAA-1437 / JCM 17883 / MC-1)</name>
    <dbReference type="NCBI Taxonomy" id="156889"/>
    <lineage>
        <taxon>Bacteria</taxon>
        <taxon>Pseudomonadati</taxon>
        <taxon>Pseudomonadota</taxon>
        <taxon>Magnetococcia</taxon>
        <taxon>Magnetococcales</taxon>
        <taxon>Magnetococcaceae</taxon>
        <taxon>Magnetococcus</taxon>
    </lineage>
</organism>
<dbReference type="Proteomes" id="UP000002586">
    <property type="component" value="Chromosome"/>
</dbReference>
<dbReference type="GO" id="GO:0043164">
    <property type="term" value="P:Gram-negative-bacterium-type cell wall biogenesis"/>
    <property type="evidence" value="ECO:0007669"/>
    <property type="project" value="TreeGrafter"/>
</dbReference>
<keyword evidence="1" id="KW-1133">Transmembrane helix</keyword>
<dbReference type="InterPro" id="IPR051599">
    <property type="entry name" value="Cell_Envelope_Assoc"/>
</dbReference>
<dbReference type="InterPro" id="IPR003848">
    <property type="entry name" value="DUF218"/>
</dbReference>
<dbReference type="KEGG" id="mgm:Mmc1_0692"/>
<reference evidence="4" key="1">
    <citation type="journal article" date="2009" name="Appl. Environ. Microbiol.">
        <title>Complete genome sequence of the chemolithoautotrophic marine magnetotactic coccus strain MC-1.</title>
        <authorList>
            <person name="Schubbe S."/>
            <person name="Williams T.J."/>
            <person name="Xie G."/>
            <person name="Kiss H.E."/>
            <person name="Brettin T.S."/>
            <person name="Martinez D."/>
            <person name="Ross C.A."/>
            <person name="Schuler D."/>
            <person name="Cox B.L."/>
            <person name="Nealson K.H."/>
            <person name="Bazylinski D.A."/>
        </authorList>
    </citation>
    <scope>NUCLEOTIDE SEQUENCE [LARGE SCALE GENOMIC DNA]</scope>
    <source>
        <strain evidence="4">ATCC BAA-1437 / JCM 17883 / MC-1</strain>
    </source>
</reference>
<accession>A0L5H0</accession>
<evidence type="ECO:0000313" key="4">
    <source>
        <dbReference type="Proteomes" id="UP000002586"/>
    </source>
</evidence>
<dbReference type="PANTHER" id="PTHR30336">
    <property type="entry name" value="INNER MEMBRANE PROTEIN, PROBABLE PERMEASE"/>
    <property type="match status" value="1"/>
</dbReference>
<name>A0L5H0_MAGMM</name>
<sequence length="229" mass="26071">MIVHLSRSPVEKASFMRTAQPSYLKSSRRAIAYTLTTLLLVPLFGWIGLGGWKQAAQWLVITQPPAVADAIVVLGGGIPTRPKMGFQLLHQGWAKRLIFVGDRPHVLTQVGHSYCPACDFARPEVTLLGLSRSTLDDLQRVLPHIQGGLNRRILLVTDPYHTRRADWIARHLLNQHGIEVRTISSNAYFKMNAPQTPWWQDLPTRQVVLSEWTKFLFYLPYIWGLTWVL</sequence>
<keyword evidence="4" id="KW-1185">Reference proteome</keyword>
<gene>
    <name evidence="3" type="ordered locus">Mmc1_0692</name>
</gene>
<dbReference type="Pfam" id="PF02698">
    <property type="entry name" value="DUF218"/>
    <property type="match status" value="1"/>
</dbReference>
<evidence type="ECO:0000259" key="2">
    <source>
        <dbReference type="Pfam" id="PF02698"/>
    </source>
</evidence>
<dbReference type="EMBL" id="CP000471">
    <property type="protein sequence ID" value="ABK43213.1"/>
    <property type="molecule type" value="Genomic_DNA"/>
</dbReference>
<dbReference type="PANTHER" id="PTHR30336:SF4">
    <property type="entry name" value="ENVELOPE BIOGENESIS FACTOR ELYC"/>
    <property type="match status" value="1"/>
</dbReference>
<feature type="domain" description="DUF218" evidence="2">
    <location>
        <begin position="69"/>
        <end position="213"/>
    </location>
</feature>
<keyword evidence="1" id="KW-0812">Transmembrane</keyword>
<dbReference type="GO" id="GO:0005886">
    <property type="term" value="C:plasma membrane"/>
    <property type="evidence" value="ECO:0007669"/>
    <property type="project" value="TreeGrafter"/>
</dbReference>
<evidence type="ECO:0000256" key="1">
    <source>
        <dbReference type="SAM" id="Phobius"/>
    </source>
</evidence>
<feature type="transmembrane region" description="Helical" evidence="1">
    <location>
        <begin position="30"/>
        <end position="49"/>
    </location>
</feature>
<keyword evidence="1" id="KW-0472">Membrane</keyword>
<proteinExistence type="predicted"/>
<dbReference type="HOGENOM" id="CLU_1208620_0_0_5"/>
<dbReference type="CDD" id="cd06259">
    <property type="entry name" value="YdcF-like"/>
    <property type="match status" value="1"/>
</dbReference>
<dbReference type="GO" id="GO:0000270">
    <property type="term" value="P:peptidoglycan metabolic process"/>
    <property type="evidence" value="ECO:0007669"/>
    <property type="project" value="TreeGrafter"/>
</dbReference>
<evidence type="ECO:0000313" key="3">
    <source>
        <dbReference type="EMBL" id="ABK43213.1"/>
    </source>
</evidence>
<dbReference type="eggNOG" id="COG1434">
    <property type="taxonomic scope" value="Bacteria"/>
</dbReference>
<reference evidence="3 4" key="2">
    <citation type="journal article" date="2012" name="Int. J. Syst. Evol. Microbiol.">
        <title>Magnetococcus marinus gen. nov., sp. nov., a marine, magnetotactic bacterium that represents a novel lineage (Magnetococcaceae fam. nov.; Magnetococcales ord. nov.) at the base of the Alphaproteobacteria.</title>
        <authorList>
            <person name="Bazylinski D.A."/>
            <person name="Williams T.J."/>
            <person name="Lefevre C.T."/>
            <person name="Berg R.J."/>
            <person name="Zhang C.L."/>
            <person name="Bowser S.S."/>
            <person name="Dean A.J."/>
            <person name="Beveridge T.J."/>
        </authorList>
    </citation>
    <scope>NUCLEOTIDE SEQUENCE [LARGE SCALE GENOMIC DNA]</scope>
    <source>
        <strain evidence="4">ATCC BAA-1437 / JCM 17883 / MC-1</strain>
    </source>
</reference>